<feature type="domain" description="VOC" evidence="9">
    <location>
        <begin position="22"/>
        <end position="136"/>
    </location>
</feature>
<evidence type="ECO:0000256" key="3">
    <source>
        <dbReference type="ARBA" id="ARBA00022723"/>
    </source>
</evidence>
<evidence type="ECO:0000256" key="6">
    <source>
        <dbReference type="ARBA" id="ARBA00023002"/>
    </source>
</evidence>
<sequence length="301" mass="33456">MLTDAQNLAKRLRGAGLPERFSWRHFDLQVTDLKAATHFWTVAFGLRIRNETETSVALGTNKRDLVILHAGAQQKAEPGYMGMYHLAIGVPELAELARLYARFVALGLRVSPVDHLTSKSLYLADPDGLEVEFALETPERLKTYHEVRNGCVMTDVNGNLHSGRERLNVQKELTPAKDADLRAHISEDTFLSHLHLRVPKLEAAADWYQDLGFAKNIVLPQMGMIDLGAGDPYGHRIALNNWLGPDIQRPPSNMARLIGYELDVQDKDTFANAKGLTPSGTELSGLDVAGLEAKLWPKFEV</sequence>
<evidence type="ECO:0000259" key="9">
    <source>
        <dbReference type="PROSITE" id="PS51819"/>
    </source>
</evidence>
<dbReference type="Gene3D" id="3.10.180.10">
    <property type="entry name" value="2,3-Dihydroxybiphenyl 1,2-Dioxygenase, domain 1"/>
    <property type="match status" value="2"/>
</dbReference>
<keyword evidence="3" id="KW-0479">Metal-binding</keyword>
<keyword evidence="11" id="KW-1185">Reference proteome</keyword>
<evidence type="ECO:0000313" key="11">
    <source>
        <dbReference type="Proteomes" id="UP001399917"/>
    </source>
</evidence>
<evidence type="ECO:0000256" key="5">
    <source>
        <dbReference type="ARBA" id="ARBA00022964"/>
    </source>
</evidence>
<dbReference type="InterPro" id="IPR000486">
    <property type="entry name" value="Xdiol_ring_cleave_dOase_1/2"/>
</dbReference>
<dbReference type="RefSeq" id="WP_344842638.1">
    <property type="nucleotide sequence ID" value="NZ_BAABDF010000002.1"/>
</dbReference>
<dbReference type="InterPro" id="IPR004360">
    <property type="entry name" value="Glyas_Fos-R_dOase_dom"/>
</dbReference>
<evidence type="ECO:0000256" key="4">
    <source>
        <dbReference type="ARBA" id="ARBA00022797"/>
    </source>
</evidence>
<dbReference type="InterPro" id="IPR037523">
    <property type="entry name" value="VOC_core"/>
</dbReference>
<keyword evidence="7 8" id="KW-0408">Iron</keyword>
<keyword evidence="6 8" id="KW-0560">Oxidoreductase</keyword>
<gene>
    <name evidence="10" type="primary">catE</name>
    <name evidence="10" type="ORF">GCM10022404_03490</name>
</gene>
<evidence type="ECO:0000313" key="10">
    <source>
        <dbReference type="EMBL" id="GAA3855655.1"/>
    </source>
</evidence>
<dbReference type="SUPFAM" id="SSF54593">
    <property type="entry name" value="Glyoxalase/Bleomycin resistance protein/Dihydroxybiphenyl dioxygenase"/>
    <property type="match status" value="2"/>
</dbReference>
<evidence type="ECO:0000256" key="7">
    <source>
        <dbReference type="ARBA" id="ARBA00023004"/>
    </source>
</evidence>
<name>A0ABP7JV06_9RHOB</name>
<evidence type="ECO:0000256" key="2">
    <source>
        <dbReference type="ARBA" id="ARBA00008784"/>
    </source>
</evidence>
<protein>
    <submittedName>
        <fullName evidence="10">Catechol 2,3-dioxygenase</fullName>
    </submittedName>
</protein>
<dbReference type="InterPro" id="IPR029068">
    <property type="entry name" value="Glyas_Bleomycin-R_OHBP_Dase"/>
</dbReference>
<accession>A0ABP7JV06</accession>
<dbReference type="PANTHER" id="PTHR43279:SF1">
    <property type="entry name" value="CATECHOL-2,3-DIOXYGENASE"/>
    <property type="match status" value="1"/>
</dbReference>
<evidence type="ECO:0000256" key="1">
    <source>
        <dbReference type="ARBA" id="ARBA00001954"/>
    </source>
</evidence>
<organism evidence="10 11">
    <name type="scientific">Celeribacter arenosi</name>
    <dbReference type="NCBI Taxonomy" id="792649"/>
    <lineage>
        <taxon>Bacteria</taxon>
        <taxon>Pseudomonadati</taxon>
        <taxon>Pseudomonadota</taxon>
        <taxon>Alphaproteobacteria</taxon>
        <taxon>Rhodobacterales</taxon>
        <taxon>Roseobacteraceae</taxon>
        <taxon>Celeribacter</taxon>
    </lineage>
</organism>
<comment type="caution">
    <text evidence="10">The sequence shown here is derived from an EMBL/GenBank/DDBJ whole genome shotgun (WGS) entry which is preliminary data.</text>
</comment>
<dbReference type="Proteomes" id="UP001399917">
    <property type="component" value="Unassembled WGS sequence"/>
</dbReference>
<keyword evidence="4 8" id="KW-0058">Aromatic hydrocarbons catabolism</keyword>
<comment type="similarity">
    <text evidence="2 8">Belongs to the extradiol ring-cleavage dioxygenase family.</text>
</comment>
<dbReference type="PROSITE" id="PS51819">
    <property type="entry name" value="VOC"/>
    <property type="match status" value="1"/>
</dbReference>
<reference evidence="11" key="1">
    <citation type="journal article" date="2019" name="Int. J. Syst. Evol. Microbiol.">
        <title>The Global Catalogue of Microorganisms (GCM) 10K type strain sequencing project: providing services to taxonomists for standard genome sequencing and annotation.</title>
        <authorList>
            <consortium name="The Broad Institute Genomics Platform"/>
            <consortium name="The Broad Institute Genome Sequencing Center for Infectious Disease"/>
            <person name="Wu L."/>
            <person name="Ma J."/>
        </authorList>
    </citation>
    <scope>NUCLEOTIDE SEQUENCE [LARGE SCALE GENOMIC DNA]</scope>
    <source>
        <strain evidence="11">JCM 17190</strain>
    </source>
</reference>
<comment type="cofactor">
    <cofactor evidence="1 8">
        <name>Fe(2+)</name>
        <dbReference type="ChEBI" id="CHEBI:29033"/>
    </cofactor>
</comment>
<dbReference type="PANTHER" id="PTHR43279">
    <property type="entry name" value="CATECHOL-2,3-DIOXYGENASE"/>
    <property type="match status" value="1"/>
</dbReference>
<proteinExistence type="inferred from homology"/>
<evidence type="ECO:0000256" key="8">
    <source>
        <dbReference type="RuleBase" id="RU000683"/>
    </source>
</evidence>
<dbReference type="EMBL" id="BAABDF010000002">
    <property type="protein sequence ID" value="GAA3855655.1"/>
    <property type="molecule type" value="Genomic_DNA"/>
</dbReference>
<dbReference type="PROSITE" id="PS00082">
    <property type="entry name" value="EXTRADIOL_DIOXYGENAS"/>
    <property type="match status" value="1"/>
</dbReference>
<dbReference type="Pfam" id="PF00903">
    <property type="entry name" value="Glyoxalase"/>
    <property type="match status" value="1"/>
</dbReference>
<keyword evidence="5 8" id="KW-0223">Dioxygenase</keyword>